<dbReference type="OrthoDB" id="5399006at2759"/>
<name>A0A2H3D6J6_ARMGA</name>
<dbReference type="STRING" id="47427.A0A2H3D6J6"/>
<dbReference type="Gene3D" id="3.40.50.720">
    <property type="entry name" value="NAD(P)-binding Rossmann-like Domain"/>
    <property type="match status" value="1"/>
</dbReference>
<keyword evidence="2" id="KW-1185">Reference proteome</keyword>
<evidence type="ECO:0000313" key="1">
    <source>
        <dbReference type="EMBL" id="PBK90871.1"/>
    </source>
</evidence>
<proteinExistence type="predicted"/>
<dbReference type="PANTHER" id="PTHR43431">
    <property type="entry name" value="OXIDOREDUCTASE, SHORT CHAIN DEHYDROGENASE/REDUCTASE FAMILY (AFU_ORTHOLOGUE AFUA_5G14000)"/>
    <property type="match status" value="1"/>
</dbReference>
<gene>
    <name evidence="1" type="ORF">ARMGADRAFT_1064252</name>
</gene>
<dbReference type="SUPFAM" id="SSF51735">
    <property type="entry name" value="NAD(P)-binding Rossmann-fold domains"/>
    <property type="match status" value="1"/>
</dbReference>
<dbReference type="InterPro" id="IPR036291">
    <property type="entry name" value="NAD(P)-bd_dom_sf"/>
</dbReference>
<sequence length="257" mass="27445">MTKEPVAVIEGFGCGTGTCAVAATAGINAVFTKIHACYQDHPVKIAVYNAAHGVWKPFLVGDIQAVMQTHIEEEFTFSNNLSFEKNVLDDTVKRNALILAGATPSTRGSATTSAFSAGKHALRSLSQSLVKEFGKQNIMSHIILVTMVRKNHHDPEWGNNEDARLSPKGVTETFNQQSLAAGDLPGSLVTATNPYDNVSRGVGSGTLRDLGGTFSPGESVVMEVSITSGGMPCGHKSLHQQIFCKDRLRTLNESSIS</sequence>
<evidence type="ECO:0000313" key="2">
    <source>
        <dbReference type="Proteomes" id="UP000217790"/>
    </source>
</evidence>
<dbReference type="InParanoid" id="A0A2H3D6J6"/>
<dbReference type="EMBL" id="KZ293663">
    <property type="protein sequence ID" value="PBK90871.1"/>
    <property type="molecule type" value="Genomic_DNA"/>
</dbReference>
<organism evidence="1 2">
    <name type="scientific">Armillaria gallica</name>
    <name type="common">Bulbous honey fungus</name>
    <name type="synonym">Armillaria bulbosa</name>
    <dbReference type="NCBI Taxonomy" id="47427"/>
    <lineage>
        <taxon>Eukaryota</taxon>
        <taxon>Fungi</taxon>
        <taxon>Dikarya</taxon>
        <taxon>Basidiomycota</taxon>
        <taxon>Agaricomycotina</taxon>
        <taxon>Agaricomycetes</taxon>
        <taxon>Agaricomycetidae</taxon>
        <taxon>Agaricales</taxon>
        <taxon>Marasmiineae</taxon>
        <taxon>Physalacriaceae</taxon>
        <taxon>Armillaria</taxon>
    </lineage>
</organism>
<accession>A0A2H3D6J6</accession>
<dbReference type="PANTHER" id="PTHR43431:SF7">
    <property type="entry name" value="OXIDOREDUCTASE, SHORT CHAIN DEHYDROGENASE_REDUCTASE FAMILY (AFU_ORTHOLOGUE AFUA_5G14000)"/>
    <property type="match status" value="1"/>
</dbReference>
<protein>
    <submittedName>
        <fullName evidence="1">Uncharacterized protein</fullName>
    </submittedName>
</protein>
<dbReference type="AlphaFoldDB" id="A0A2H3D6J6"/>
<reference evidence="2" key="1">
    <citation type="journal article" date="2017" name="Nat. Ecol. Evol.">
        <title>Genome expansion and lineage-specific genetic innovations in the forest pathogenic fungi Armillaria.</title>
        <authorList>
            <person name="Sipos G."/>
            <person name="Prasanna A.N."/>
            <person name="Walter M.C."/>
            <person name="O'Connor E."/>
            <person name="Balint B."/>
            <person name="Krizsan K."/>
            <person name="Kiss B."/>
            <person name="Hess J."/>
            <person name="Varga T."/>
            <person name="Slot J."/>
            <person name="Riley R."/>
            <person name="Boka B."/>
            <person name="Rigling D."/>
            <person name="Barry K."/>
            <person name="Lee J."/>
            <person name="Mihaltcheva S."/>
            <person name="LaButti K."/>
            <person name="Lipzen A."/>
            <person name="Waldron R."/>
            <person name="Moloney N.M."/>
            <person name="Sperisen C."/>
            <person name="Kredics L."/>
            <person name="Vagvoelgyi C."/>
            <person name="Patrignani A."/>
            <person name="Fitzpatrick D."/>
            <person name="Nagy I."/>
            <person name="Doyle S."/>
            <person name="Anderson J.B."/>
            <person name="Grigoriev I.V."/>
            <person name="Gueldener U."/>
            <person name="Muensterkoetter M."/>
            <person name="Nagy L.G."/>
        </authorList>
    </citation>
    <scope>NUCLEOTIDE SEQUENCE [LARGE SCALE GENOMIC DNA]</scope>
    <source>
        <strain evidence="2">Ar21-2</strain>
    </source>
</reference>
<dbReference type="Proteomes" id="UP000217790">
    <property type="component" value="Unassembled WGS sequence"/>
</dbReference>